<dbReference type="SUPFAM" id="SSF46626">
    <property type="entry name" value="Cytochrome c"/>
    <property type="match status" value="1"/>
</dbReference>
<dbReference type="PROSITE" id="PS51007">
    <property type="entry name" value="CYTC"/>
    <property type="match status" value="1"/>
</dbReference>
<protein>
    <submittedName>
        <fullName evidence="6">Cytochrome c</fullName>
    </submittedName>
</protein>
<evidence type="ECO:0000256" key="2">
    <source>
        <dbReference type="ARBA" id="ARBA00022723"/>
    </source>
</evidence>
<dbReference type="Pfam" id="PF13442">
    <property type="entry name" value="Cytochrome_CBB3"/>
    <property type="match status" value="1"/>
</dbReference>
<accession>A0ABU3P655</accession>
<evidence type="ECO:0000256" key="4">
    <source>
        <dbReference type="PROSITE-ProRule" id="PRU00433"/>
    </source>
</evidence>
<dbReference type="EMBL" id="JAVXZY010000001">
    <property type="protein sequence ID" value="MDT8998046.1"/>
    <property type="molecule type" value="Genomic_DNA"/>
</dbReference>
<gene>
    <name evidence="6" type="ORF">RQP53_02020</name>
</gene>
<keyword evidence="7" id="KW-1185">Reference proteome</keyword>
<reference evidence="6" key="1">
    <citation type="submission" date="2023-09" db="EMBL/GenBank/DDBJ databases">
        <title>Paucibacter sp. APW11 Genome sequencing and assembly.</title>
        <authorList>
            <person name="Kim I."/>
        </authorList>
    </citation>
    <scope>NUCLEOTIDE SEQUENCE</scope>
    <source>
        <strain evidence="6">APW11</strain>
    </source>
</reference>
<comment type="caution">
    <text evidence="6">The sequence shown here is derived from an EMBL/GenBank/DDBJ whole genome shotgun (WGS) entry which is preliminary data.</text>
</comment>
<evidence type="ECO:0000259" key="5">
    <source>
        <dbReference type="PROSITE" id="PS51007"/>
    </source>
</evidence>
<keyword evidence="3 4" id="KW-0408">Iron</keyword>
<evidence type="ECO:0000256" key="3">
    <source>
        <dbReference type="ARBA" id="ARBA00023004"/>
    </source>
</evidence>
<organism evidence="6 7">
    <name type="scientific">Roseateles aquae</name>
    <dbReference type="NCBI Taxonomy" id="3077235"/>
    <lineage>
        <taxon>Bacteria</taxon>
        <taxon>Pseudomonadati</taxon>
        <taxon>Pseudomonadota</taxon>
        <taxon>Betaproteobacteria</taxon>
        <taxon>Burkholderiales</taxon>
        <taxon>Sphaerotilaceae</taxon>
        <taxon>Roseateles</taxon>
    </lineage>
</organism>
<dbReference type="Proteomes" id="UP001246372">
    <property type="component" value="Unassembled WGS sequence"/>
</dbReference>
<feature type="domain" description="Cytochrome c" evidence="5">
    <location>
        <begin position="29"/>
        <end position="110"/>
    </location>
</feature>
<dbReference type="InterPro" id="IPR036909">
    <property type="entry name" value="Cyt_c-like_dom_sf"/>
</dbReference>
<dbReference type="RefSeq" id="WP_315648325.1">
    <property type="nucleotide sequence ID" value="NZ_JAVXZY010000001.1"/>
</dbReference>
<dbReference type="Gene3D" id="1.10.760.10">
    <property type="entry name" value="Cytochrome c-like domain"/>
    <property type="match status" value="1"/>
</dbReference>
<keyword evidence="2 4" id="KW-0479">Metal-binding</keyword>
<sequence length="119" mass="12660">MGGKRSAAWLGVVAVCLLLASRPALTEPLPAVRQQQLLRMLRQDCGSCHGMTLRGGLGPALHAEAMRALPHSAIAAVIYHGRPGTPMPPWKTLLSAEEADWLAAYLQSDAALLAKDKTP</sequence>
<proteinExistence type="predicted"/>
<evidence type="ECO:0000256" key="1">
    <source>
        <dbReference type="ARBA" id="ARBA00022617"/>
    </source>
</evidence>
<keyword evidence="1 4" id="KW-0349">Heme</keyword>
<name>A0ABU3P655_9BURK</name>
<evidence type="ECO:0000313" key="6">
    <source>
        <dbReference type="EMBL" id="MDT8998046.1"/>
    </source>
</evidence>
<evidence type="ECO:0000313" key="7">
    <source>
        <dbReference type="Proteomes" id="UP001246372"/>
    </source>
</evidence>
<dbReference type="InterPro" id="IPR009056">
    <property type="entry name" value="Cyt_c-like_dom"/>
</dbReference>